<evidence type="ECO:0000259" key="1">
    <source>
        <dbReference type="Pfam" id="PF09361"/>
    </source>
</evidence>
<evidence type="ECO:0000313" key="3">
    <source>
        <dbReference type="Proteomes" id="UP000777935"/>
    </source>
</evidence>
<name>A0ABX2IT70_9RHOB</name>
<gene>
    <name evidence="2" type="ORF">HRQ87_01475</name>
</gene>
<comment type="caution">
    <text evidence="2">The sequence shown here is derived from an EMBL/GenBank/DDBJ whole genome shotgun (WGS) entry which is preliminary data.</text>
</comment>
<dbReference type="Proteomes" id="UP000777935">
    <property type="component" value="Unassembled WGS sequence"/>
</dbReference>
<accession>A0ABX2IT70</accession>
<dbReference type="InterPro" id="IPR018968">
    <property type="entry name" value="Phasin"/>
</dbReference>
<reference evidence="2 3" key="1">
    <citation type="submission" date="2020-06" db="EMBL/GenBank/DDBJ databases">
        <title>Sulfitobacter algicola sp. nov., isolated from green algae.</title>
        <authorList>
            <person name="Wang C."/>
        </authorList>
    </citation>
    <scope>NUCLEOTIDE SEQUENCE [LARGE SCALE GENOMIC DNA]</scope>
    <source>
        <strain evidence="2 3">1151</strain>
    </source>
</reference>
<dbReference type="RefSeq" id="WP_174134576.1">
    <property type="nucleotide sequence ID" value="NZ_JABUFE010000001.1"/>
</dbReference>
<organism evidence="2 3">
    <name type="scientific">Parasulfitobacter algicola</name>
    <dbReference type="NCBI Taxonomy" id="2614809"/>
    <lineage>
        <taxon>Bacteria</taxon>
        <taxon>Pseudomonadati</taxon>
        <taxon>Pseudomonadota</taxon>
        <taxon>Alphaproteobacteria</taxon>
        <taxon>Rhodobacterales</taxon>
        <taxon>Roseobacteraceae</taxon>
        <taxon>Parasulfitobacter</taxon>
    </lineage>
</organism>
<evidence type="ECO:0000313" key="2">
    <source>
        <dbReference type="EMBL" id="NSX53466.1"/>
    </source>
</evidence>
<dbReference type="Pfam" id="PF09361">
    <property type="entry name" value="Phasin_2"/>
    <property type="match status" value="1"/>
</dbReference>
<feature type="domain" description="Phasin" evidence="1">
    <location>
        <begin position="22"/>
        <end position="113"/>
    </location>
</feature>
<protein>
    <submittedName>
        <fullName evidence="2">Phasin family protein</fullName>
    </submittedName>
</protein>
<proteinExistence type="predicted"/>
<dbReference type="EMBL" id="JABUFE010000001">
    <property type="protein sequence ID" value="NSX53466.1"/>
    <property type="molecule type" value="Genomic_DNA"/>
</dbReference>
<keyword evidence="3" id="KW-1185">Reference proteome</keyword>
<sequence>MPKTSKSADTKSSGPEDIMSAMADFQKMGFGSLSWMGTGWLENMGDFNSEIISFIAERVQEDVKTQHEILHCKDMDELRHIQAQFIQTAINQYTEQTGKMVELSNELLTTVAKKD</sequence>